<dbReference type="PANTHER" id="PTHR36423">
    <property type="entry name" value="AFR070WP"/>
    <property type="match status" value="1"/>
</dbReference>
<dbReference type="PANTHER" id="PTHR36423:SF2">
    <property type="entry name" value="AFR070WP"/>
    <property type="match status" value="1"/>
</dbReference>
<reference evidence="2 3" key="1">
    <citation type="submission" date="2024-04" db="EMBL/GenBank/DDBJ databases">
        <title>Phyllosticta paracitricarpa is synonymous to the EU quarantine fungus P. citricarpa based on phylogenomic analyses.</title>
        <authorList>
            <consortium name="Lawrence Berkeley National Laboratory"/>
            <person name="Van Ingen-Buijs V.A."/>
            <person name="Van Westerhoven A.C."/>
            <person name="Haridas S."/>
            <person name="Skiadas P."/>
            <person name="Martin F."/>
            <person name="Groenewald J.Z."/>
            <person name="Crous P.W."/>
            <person name="Seidl M.F."/>
        </authorList>
    </citation>
    <scope>NUCLEOTIDE SEQUENCE [LARGE SCALE GENOMIC DNA]</scope>
    <source>
        <strain evidence="2 3">CBS 123371</strain>
    </source>
</reference>
<proteinExistence type="predicted"/>
<dbReference type="InterPro" id="IPR014980">
    <property type="entry name" value="DOPA_dioxygen"/>
</dbReference>
<dbReference type="Proteomes" id="UP001363622">
    <property type="component" value="Unassembled WGS sequence"/>
</dbReference>
<name>A0ABR1KGD1_9PEZI</name>
<dbReference type="EMBL" id="JBBPHU010000010">
    <property type="protein sequence ID" value="KAK7512967.1"/>
    <property type="molecule type" value="Genomic_DNA"/>
</dbReference>
<dbReference type="InterPro" id="IPR023389">
    <property type="entry name" value="DOPA-like_sf"/>
</dbReference>
<feature type="non-terminal residue" evidence="2">
    <location>
        <position position="169"/>
    </location>
</feature>
<organism evidence="2 3">
    <name type="scientific">Phyllosticta citriasiana</name>
    <dbReference type="NCBI Taxonomy" id="595635"/>
    <lineage>
        <taxon>Eukaryota</taxon>
        <taxon>Fungi</taxon>
        <taxon>Dikarya</taxon>
        <taxon>Ascomycota</taxon>
        <taxon>Pezizomycotina</taxon>
        <taxon>Dothideomycetes</taxon>
        <taxon>Dothideomycetes incertae sedis</taxon>
        <taxon>Botryosphaeriales</taxon>
        <taxon>Phyllostictaceae</taxon>
        <taxon>Phyllosticta</taxon>
    </lineage>
</organism>
<dbReference type="Pfam" id="PF08883">
    <property type="entry name" value="DOPA_dioxygen"/>
    <property type="match status" value="1"/>
</dbReference>
<dbReference type="SUPFAM" id="SSF143410">
    <property type="entry name" value="DOPA-like"/>
    <property type="match status" value="1"/>
</dbReference>
<keyword evidence="3" id="KW-1185">Reference proteome</keyword>
<feature type="region of interest" description="Disordered" evidence="1">
    <location>
        <begin position="1"/>
        <end position="33"/>
    </location>
</feature>
<evidence type="ECO:0000256" key="1">
    <source>
        <dbReference type="SAM" id="MobiDB-lite"/>
    </source>
</evidence>
<gene>
    <name evidence="2" type="ORF">IWZ03DRAFT_287348</name>
</gene>
<sequence length="169" mass="19031">MADPSLYTYPDPLEGYQGLPPLPDERNADGKSYVNPPAAALSSAYDVFTSPITNGPRGGFDVHIYFYQTDAAQVEYATRLWERVRREFPELRTYALFPRPIGPHVVGMFEVNLFTPVQFGAFVAWLVVHRGPLSALVHPNTGDDLRDHTQRATWLGEPMPLNVGLFRRI</sequence>
<accession>A0ABR1KGD1</accession>
<protein>
    <submittedName>
        <fullName evidence="2">DOPA-like domain-containing protein</fullName>
    </submittedName>
</protein>
<evidence type="ECO:0000313" key="3">
    <source>
        <dbReference type="Proteomes" id="UP001363622"/>
    </source>
</evidence>
<evidence type="ECO:0000313" key="2">
    <source>
        <dbReference type="EMBL" id="KAK7512967.1"/>
    </source>
</evidence>
<dbReference type="Gene3D" id="3.30.70.1240">
    <property type="entry name" value="DOPA-like domains"/>
    <property type="match status" value="1"/>
</dbReference>
<comment type="caution">
    <text evidence="2">The sequence shown here is derived from an EMBL/GenBank/DDBJ whole genome shotgun (WGS) entry which is preliminary data.</text>
</comment>